<keyword evidence="6" id="KW-1185">Reference proteome</keyword>
<feature type="domain" description="DNA methylase N-4/N-6" evidence="4">
    <location>
        <begin position="25"/>
        <end position="300"/>
    </location>
</feature>
<dbReference type="InterPro" id="IPR029063">
    <property type="entry name" value="SAM-dependent_MTases_sf"/>
</dbReference>
<gene>
    <name evidence="5" type="ORF">H6G05_20075</name>
</gene>
<reference evidence="5 6" key="1">
    <citation type="journal article" date="2020" name="ISME J.">
        <title>Comparative genomics reveals insights into cyanobacterial evolution and habitat adaptation.</title>
        <authorList>
            <person name="Chen M.Y."/>
            <person name="Teng W.K."/>
            <person name="Zhao L."/>
            <person name="Hu C.X."/>
            <person name="Zhou Y.K."/>
            <person name="Han B.P."/>
            <person name="Song L.R."/>
            <person name="Shu W.S."/>
        </authorList>
    </citation>
    <scope>NUCLEOTIDE SEQUENCE [LARGE SCALE GENOMIC DNA]</scope>
    <source>
        <strain evidence="5 6">FACHB-1050</strain>
    </source>
</reference>
<protein>
    <recommendedName>
        <fullName evidence="4">DNA methylase N-4/N-6 domain-containing protein</fullName>
    </recommendedName>
</protein>
<keyword evidence="3" id="KW-0949">S-adenosyl-L-methionine</keyword>
<proteinExistence type="predicted"/>
<organism evidence="5 6">
    <name type="scientific">Phormidium tenue FACHB-1050</name>
    <dbReference type="NCBI Taxonomy" id="2692857"/>
    <lineage>
        <taxon>Bacteria</taxon>
        <taxon>Bacillati</taxon>
        <taxon>Cyanobacteriota</taxon>
        <taxon>Cyanophyceae</taxon>
        <taxon>Oscillatoriophycideae</taxon>
        <taxon>Oscillatoriales</taxon>
        <taxon>Oscillatoriaceae</taxon>
        <taxon>Phormidium</taxon>
    </lineage>
</organism>
<sequence length="609" mass="71287">MNFKNNSFFSSDALTMLERLSSDVVALTYLDPPHGNSYGLQDDIKTNKQVLEDLHTSYESYISKVVQQIHRILTYEGSLFVHWSQNSKSIDIRLIINQVFGKQPNYEINWNKRNRYNDFILVYSKSDNPIRNKLYRPLSTETILLYKMEDDRGVYRTTPLITNSERPSLQFNWRGYQLPPQKSWYFDFDKLEKLAQENRIDFPHSFNNLPRLKNYLAEHIGEEIGTTWNDLHEIISSSRERTNYPTQKPLILMERIIQLASNEGDQVLDPFCGTGTTLVAAQLLKRNWWGIDNSLDAQQITIKRLLTSNNLQSNKDYNVLNAREILELPIVGKSVYVDLIKRVSDITKLKNETVRLQQSVDQLTNFVLNIKKQINISEDDNNSERVEDAVKQIEDWITNSISYQSISIDHYISAVCLWLTIDRWEQLDIASQSFLPQAELLFENIEQTNSQDYSPFILQYCRALENELLIKLFTAYTDDLYNRCEDINAFLADDLKNEKTNKFAKLLKQRKSTYTLGDMNHIMGFLKANGETLNKSLLLQDFRGFTVKYFGESIVDVKYLNQIKRINEDFRCKAAHPYILDIEIAKRCRDQVRECINELILNYRDNPKI</sequence>
<name>A0ABR8CE93_9CYAN</name>
<dbReference type="EMBL" id="JACJQY010000042">
    <property type="protein sequence ID" value="MBD2319128.1"/>
    <property type="molecule type" value="Genomic_DNA"/>
</dbReference>
<dbReference type="SUPFAM" id="SSF53335">
    <property type="entry name" value="S-adenosyl-L-methionine-dependent methyltransferases"/>
    <property type="match status" value="1"/>
</dbReference>
<accession>A0ABR8CE93</accession>
<dbReference type="Proteomes" id="UP000618445">
    <property type="component" value="Unassembled WGS sequence"/>
</dbReference>
<dbReference type="Pfam" id="PF01555">
    <property type="entry name" value="N6_N4_Mtase"/>
    <property type="match status" value="1"/>
</dbReference>
<evidence type="ECO:0000256" key="2">
    <source>
        <dbReference type="ARBA" id="ARBA00022679"/>
    </source>
</evidence>
<evidence type="ECO:0000259" key="4">
    <source>
        <dbReference type="Pfam" id="PF01555"/>
    </source>
</evidence>
<evidence type="ECO:0000313" key="6">
    <source>
        <dbReference type="Proteomes" id="UP000618445"/>
    </source>
</evidence>
<evidence type="ECO:0000256" key="3">
    <source>
        <dbReference type="ARBA" id="ARBA00022691"/>
    </source>
</evidence>
<keyword evidence="1" id="KW-0489">Methyltransferase</keyword>
<dbReference type="InterPro" id="IPR002295">
    <property type="entry name" value="N4/N6-MTase_EcoPI_Mod-like"/>
</dbReference>
<evidence type="ECO:0000313" key="5">
    <source>
        <dbReference type="EMBL" id="MBD2319128.1"/>
    </source>
</evidence>
<dbReference type="PANTHER" id="PTHR13370">
    <property type="entry name" value="RNA METHYLASE-RELATED"/>
    <property type="match status" value="1"/>
</dbReference>
<dbReference type="Gene3D" id="3.40.50.150">
    <property type="entry name" value="Vaccinia Virus protein VP39"/>
    <property type="match status" value="1"/>
</dbReference>
<dbReference type="PANTHER" id="PTHR13370:SF24">
    <property type="entry name" value="TYPE III RESTRICTION-MODIFICATION ENZYME STYLTI MOD SUBUNIT"/>
    <property type="match status" value="1"/>
</dbReference>
<dbReference type="PRINTS" id="PR00506">
    <property type="entry name" value="D21N6MTFRASE"/>
</dbReference>
<keyword evidence="2" id="KW-0808">Transferase</keyword>
<evidence type="ECO:0000256" key="1">
    <source>
        <dbReference type="ARBA" id="ARBA00022603"/>
    </source>
</evidence>
<comment type="caution">
    <text evidence="5">The sequence shown here is derived from an EMBL/GenBank/DDBJ whole genome shotgun (WGS) entry which is preliminary data.</text>
</comment>
<dbReference type="RefSeq" id="WP_190580775.1">
    <property type="nucleotide sequence ID" value="NZ_CAWPQU010000037.1"/>
</dbReference>
<dbReference type="InterPro" id="IPR002941">
    <property type="entry name" value="DNA_methylase_N4/N6"/>
</dbReference>